<dbReference type="Proteomes" id="UP000268016">
    <property type="component" value="Unassembled WGS sequence"/>
</dbReference>
<sequence length="150" mass="16692">MSITLSSFSITHELACSVEELWDLLMRPDVHKDWIEGMDGFESGEFDADIREGGHLTYGFRIGGGGPIQTKVRYLRLDKPAMSAAVEVCYEGRLAISALIRVAILPQRTAGCRIVHTETAHFLNGDATPEQHRDFVKWWYASVLRGVAVG</sequence>
<organism evidence="1 2">
    <name type="scientific">Histidinibacterium lentulum</name>
    <dbReference type="NCBI Taxonomy" id="2480588"/>
    <lineage>
        <taxon>Bacteria</taxon>
        <taxon>Pseudomonadati</taxon>
        <taxon>Pseudomonadota</taxon>
        <taxon>Alphaproteobacteria</taxon>
        <taxon>Rhodobacterales</taxon>
        <taxon>Paracoccaceae</taxon>
        <taxon>Histidinibacterium</taxon>
    </lineage>
</organism>
<comment type="caution">
    <text evidence="1">The sequence shown here is derived from an EMBL/GenBank/DDBJ whole genome shotgun (WGS) entry which is preliminary data.</text>
</comment>
<evidence type="ECO:0000313" key="1">
    <source>
        <dbReference type="EMBL" id="ROU02463.1"/>
    </source>
</evidence>
<keyword evidence="2" id="KW-1185">Reference proteome</keyword>
<dbReference type="SUPFAM" id="SSF55961">
    <property type="entry name" value="Bet v1-like"/>
    <property type="match status" value="1"/>
</dbReference>
<dbReference type="InterPro" id="IPR023393">
    <property type="entry name" value="START-like_dom_sf"/>
</dbReference>
<reference evidence="1 2" key="1">
    <citation type="submission" date="2018-10" db="EMBL/GenBank/DDBJ databases">
        <title>Histidinibacterium lentulum gen. nov., sp. nov., a marine bacterium from the culture broth of Picochlorum sp. 122.</title>
        <authorList>
            <person name="Wang G."/>
        </authorList>
    </citation>
    <scope>NUCLEOTIDE SEQUENCE [LARGE SCALE GENOMIC DNA]</scope>
    <source>
        <strain evidence="1 2">B17</strain>
    </source>
</reference>
<dbReference type="EMBL" id="RDRB01000004">
    <property type="protein sequence ID" value="ROU02463.1"/>
    <property type="molecule type" value="Genomic_DNA"/>
</dbReference>
<evidence type="ECO:0000313" key="2">
    <source>
        <dbReference type="Proteomes" id="UP000268016"/>
    </source>
</evidence>
<gene>
    <name evidence="1" type="ORF">EAT49_08975</name>
</gene>
<protein>
    <recommendedName>
        <fullName evidence="3">SRPBCC family protein</fullName>
    </recommendedName>
</protein>
<dbReference type="RefSeq" id="WP_123641983.1">
    <property type="nucleotide sequence ID" value="NZ_ML119084.1"/>
</dbReference>
<evidence type="ECO:0008006" key="3">
    <source>
        <dbReference type="Google" id="ProtNLM"/>
    </source>
</evidence>
<dbReference type="Gene3D" id="3.30.530.20">
    <property type="match status" value="1"/>
</dbReference>
<proteinExistence type="predicted"/>
<accession>A0A3N2R4Z4</accession>
<dbReference type="AlphaFoldDB" id="A0A3N2R4Z4"/>
<name>A0A3N2R4Z4_9RHOB</name>